<feature type="transmembrane region" description="Helical" evidence="1">
    <location>
        <begin position="346"/>
        <end position="363"/>
    </location>
</feature>
<comment type="caution">
    <text evidence="3">The sequence shown here is derived from an EMBL/GenBank/DDBJ whole genome shotgun (WGS) entry which is preliminary data.</text>
</comment>
<organism evidence="3 4">
    <name type="scientific">Variovorax dokdonensis</name>
    <dbReference type="NCBI Taxonomy" id="344883"/>
    <lineage>
        <taxon>Bacteria</taxon>
        <taxon>Pseudomonadati</taxon>
        <taxon>Pseudomonadota</taxon>
        <taxon>Betaproteobacteria</taxon>
        <taxon>Burkholderiales</taxon>
        <taxon>Comamonadaceae</taxon>
        <taxon>Variovorax</taxon>
    </lineage>
</organism>
<keyword evidence="1" id="KW-0472">Membrane</keyword>
<dbReference type="InterPro" id="IPR050623">
    <property type="entry name" value="Glucan_succinyl_AcylTrfase"/>
</dbReference>
<feature type="transmembrane region" description="Helical" evidence="1">
    <location>
        <begin position="224"/>
        <end position="242"/>
    </location>
</feature>
<feature type="transmembrane region" description="Helical" evidence="1">
    <location>
        <begin position="283"/>
        <end position="302"/>
    </location>
</feature>
<dbReference type="PANTHER" id="PTHR36927">
    <property type="entry name" value="BLR4337 PROTEIN"/>
    <property type="match status" value="1"/>
</dbReference>
<gene>
    <name evidence="3" type="ORF">QTH91_05720</name>
</gene>
<keyword evidence="3" id="KW-0808">Transferase</keyword>
<dbReference type="GO" id="GO:0016746">
    <property type="term" value="F:acyltransferase activity"/>
    <property type="evidence" value="ECO:0007669"/>
    <property type="project" value="UniProtKB-KW"/>
</dbReference>
<feature type="transmembrane region" description="Helical" evidence="1">
    <location>
        <begin position="152"/>
        <end position="173"/>
    </location>
</feature>
<feature type="domain" description="Acyltransferase 3" evidence="2">
    <location>
        <begin position="8"/>
        <end position="359"/>
    </location>
</feature>
<keyword evidence="3" id="KW-0012">Acyltransferase</keyword>
<keyword evidence="4" id="KW-1185">Reference proteome</keyword>
<feature type="transmembrane region" description="Helical" evidence="1">
    <location>
        <begin position="52"/>
        <end position="75"/>
    </location>
</feature>
<evidence type="ECO:0000313" key="4">
    <source>
        <dbReference type="Proteomes" id="UP001174908"/>
    </source>
</evidence>
<dbReference type="EMBL" id="JASZYV010000001">
    <property type="protein sequence ID" value="MDM0043971.1"/>
    <property type="molecule type" value="Genomic_DNA"/>
</dbReference>
<evidence type="ECO:0000313" key="3">
    <source>
        <dbReference type="EMBL" id="MDM0043971.1"/>
    </source>
</evidence>
<dbReference type="Pfam" id="PF01757">
    <property type="entry name" value="Acyl_transf_3"/>
    <property type="match status" value="1"/>
</dbReference>
<feature type="transmembrane region" description="Helical" evidence="1">
    <location>
        <begin position="87"/>
        <end position="107"/>
    </location>
</feature>
<name>A0ABT7N7S6_9BURK</name>
<accession>A0ABT7N7S6</accession>
<evidence type="ECO:0000259" key="2">
    <source>
        <dbReference type="Pfam" id="PF01757"/>
    </source>
</evidence>
<reference evidence="3" key="1">
    <citation type="submission" date="2023-06" db="EMBL/GenBank/DDBJ databases">
        <authorList>
            <person name="Jiang Y."/>
            <person name="Liu Q."/>
        </authorList>
    </citation>
    <scope>NUCLEOTIDE SEQUENCE</scope>
    <source>
        <strain evidence="3">CGMCC 1.12089</strain>
    </source>
</reference>
<dbReference type="PANTHER" id="PTHR36927:SF3">
    <property type="entry name" value="GLUCANS BIOSYNTHESIS PROTEIN C"/>
    <property type="match status" value="1"/>
</dbReference>
<sequence>MTTPYRRHDIDALRALAFLLLIVYHVGMYYVADWPWHLKSAHAATWLQWPMVAINVWRMDLVFLLSGVAFAMLARQAAPLQLLRRRAIRLLVPLVFGMWFVVVWQAYAEAVDKGAVAPGIVDFVLRYWQMGPWPEDAFAGADFGVTWNHLWYLPYLFVYTALMCLLLPLWRLAAGQRLRAAFCSLRGPAMLLLPALPLALYGVLLAERFPATHDLLHDGHLHPLYFTVFAYGFVLGTDAGAWNELMRLRRWALGLALASLAIYLVTRAAASAGWAPWRQVLRAGYAWFALVAILGFGHRWLNRPWRWLPWASESVYPWYMLHQTLIVVLAYGLAPMRLSAGAEATLLLGGTLLGCWLLTDFAIRRTRWLRPLFGLNLRRPIVRTPEPARPAVPKIGPSAR</sequence>
<feature type="transmembrane region" description="Helical" evidence="1">
    <location>
        <begin position="12"/>
        <end position="32"/>
    </location>
</feature>
<protein>
    <submittedName>
        <fullName evidence="3">Acyltransferase family protein</fullName>
    </submittedName>
</protein>
<dbReference type="RefSeq" id="WP_286659039.1">
    <property type="nucleotide sequence ID" value="NZ_JASZYV010000001.1"/>
</dbReference>
<evidence type="ECO:0000256" key="1">
    <source>
        <dbReference type="SAM" id="Phobius"/>
    </source>
</evidence>
<feature type="transmembrane region" description="Helical" evidence="1">
    <location>
        <begin position="314"/>
        <end position="334"/>
    </location>
</feature>
<keyword evidence="1" id="KW-0812">Transmembrane</keyword>
<feature type="transmembrane region" description="Helical" evidence="1">
    <location>
        <begin position="254"/>
        <end position="277"/>
    </location>
</feature>
<keyword evidence="1" id="KW-1133">Transmembrane helix</keyword>
<proteinExistence type="predicted"/>
<dbReference type="Proteomes" id="UP001174908">
    <property type="component" value="Unassembled WGS sequence"/>
</dbReference>
<dbReference type="InterPro" id="IPR002656">
    <property type="entry name" value="Acyl_transf_3_dom"/>
</dbReference>
<feature type="transmembrane region" description="Helical" evidence="1">
    <location>
        <begin position="185"/>
        <end position="204"/>
    </location>
</feature>